<accession>A0A8T2GJD6</accession>
<protein>
    <recommendedName>
        <fullName evidence="5">Transmembrane protein</fullName>
    </recommendedName>
</protein>
<evidence type="ECO:0000313" key="4">
    <source>
        <dbReference type="Proteomes" id="UP000694240"/>
    </source>
</evidence>
<keyword evidence="4" id="KW-1185">Reference proteome</keyword>
<name>A0A8T2GJD6_9BRAS</name>
<dbReference type="AlphaFoldDB" id="A0A8T2GJD6"/>
<organism evidence="3 4">
    <name type="scientific">Arabidopsis thaliana x Arabidopsis arenosa</name>
    <dbReference type="NCBI Taxonomy" id="1240361"/>
    <lineage>
        <taxon>Eukaryota</taxon>
        <taxon>Viridiplantae</taxon>
        <taxon>Streptophyta</taxon>
        <taxon>Embryophyta</taxon>
        <taxon>Tracheophyta</taxon>
        <taxon>Spermatophyta</taxon>
        <taxon>Magnoliopsida</taxon>
        <taxon>eudicotyledons</taxon>
        <taxon>Gunneridae</taxon>
        <taxon>Pentapetalae</taxon>
        <taxon>rosids</taxon>
        <taxon>malvids</taxon>
        <taxon>Brassicales</taxon>
        <taxon>Brassicaceae</taxon>
        <taxon>Camelineae</taxon>
        <taxon>Arabidopsis</taxon>
    </lineage>
</organism>
<keyword evidence="2" id="KW-0732">Signal</keyword>
<proteinExistence type="predicted"/>
<dbReference type="Proteomes" id="UP000694240">
    <property type="component" value="Chromosome 1"/>
</dbReference>
<evidence type="ECO:0000256" key="2">
    <source>
        <dbReference type="SAM" id="SignalP"/>
    </source>
</evidence>
<feature type="region of interest" description="Disordered" evidence="1">
    <location>
        <begin position="48"/>
        <end position="88"/>
    </location>
</feature>
<sequence length="132" mass="14623">MAVSIVSSIIFFLLFIILSQYVDGNGFAAQMEHGKLGGVKKTMTMRRNLEENGQGSKIATPRSTSRRSEQKNIEKEPSKIRPDQATAHGKSLINYRALEKADAPVCHSKIYSNCSGKFSVYGRLESSCSYNN</sequence>
<comment type="caution">
    <text evidence="3">The sequence shown here is derived from an EMBL/GenBank/DDBJ whole genome shotgun (WGS) entry which is preliminary data.</text>
</comment>
<feature type="chain" id="PRO_5035786956" description="Transmembrane protein" evidence="2">
    <location>
        <begin position="25"/>
        <end position="132"/>
    </location>
</feature>
<feature type="compositionally biased region" description="Basic and acidic residues" evidence="1">
    <location>
        <begin position="66"/>
        <end position="82"/>
    </location>
</feature>
<reference evidence="3 4" key="1">
    <citation type="submission" date="2020-12" db="EMBL/GenBank/DDBJ databases">
        <title>Concerted genomic and epigenomic changes stabilize Arabidopsis allopolyploids.</title>
        <authorList>
            <person name="Chen Z."/>
        </authorList>
    </citation>
    <scope>NUCLEOTIDE SEQUENCE [LARGE SCALE GENOMIC DNA]</scope>
    <source>
        <strain evidence="3">Allo738</strain>
        <tissue evidence="3">Leaf</tissue>
    </source>
</reference>
<evidence type="ECO:0000256" key="1">
    <source>
        <dbReference type="SAM" id="MobiDB-lite"/>
    </source>
</evidence>
<evidence type="ECO:0008006" key="5">
    <source>
        <dbReference type="Google" id="ProtNLM"/>
    </source>
</evidence>
<gene>
    <name evidence="3" type="ORF">ISN45_At01g024520</name>
</gene>
<feature type="compositionally biased region" description="Polar residues" evidence="1">
    <location>
        <begin position="51"/>
        <end position="63"/>
    </location>
</feature>
<dbReference type="EMBL" id="JAEFBK010000001">
    <property type="protein sequence ID" value="KAG7647411.1"/>
    <property type="molecule type" value="Genomic_DNA"/>
</dbReference>
<evidence type="ECO:0000313" key="3">
    <source>
        <dbReference type="EMBL" id="KAG7647411.1"/>
    </source>
</evidence>
<feature type="signal peptide" evidence="2">
    <location>
        <begin position="1"/>
        <end position="24"/>
    </location>
</feature>